<proteinExistence type="predicted"/>
<organism evidence="1 2">
    <name type="scientific">Clonostachys rosea f. rosea IK726</name>
    <dbReference type="NCBI Taxonomy" id="1349383"/>
    <lineage>
        <taxon>Eukaryota</taxon>
        <taxon>Fungi</taxon>
        <taxon>Dikarya</taxon>
        <taxon>Ascomycota</taxon>
        <taxon>Pezizomycotina</taxon>
        <taxon>Sordariomycetes</taxon>
        <taxon>Hypocreomycetidae</taxon>
        <taxon>Hypocreales</taxon>
        <taxon>Bionectriaceae</taxon>
        <taxon>Clonostachys</taxon>
    </lineage>
</organism>
<comment type="caution">
    <text evidence="1">The sequence shown here is derived from an EMBL/GenBank/DDBJ whole genome shotgun (WGS) entry which is preliminary data.</text>
</comment>
<protein>
    <submittedName>
        <fullName evidence="1">Uncharacterized protein</fullName>
    </submittedName>
</protein>
<evidence type="ECO:0000313" key="2">
    <source>
        <dbReference type="Proteomes" id="UP000836387"/>
    </source>
</evidence>
<evidence type="ECO:0000313" key="1">
    <source>
        <dbReference type="EMBL" id="CAG9951470.1"/>
    </source>
</evidence>
<dbReference type="Proteomes" id="UP000836387">
    <property type="component" value="Unassembled WGS sequence"/>
</dbReference>
<reference evidence="1" key="1">
    <citation type="submission" date="2020-04" db="EMBL/GenBank/DDBJ databases">
        <authorList>
            <person name="Broberg M."/>
        </authorList>
    </citation>
    <scope>NUCLEOTIDE SEQUENCE</scope>
</reference>
<reference evidence="1" key="2">
    <citation type="submission" date="2021-10" db="EMBL/GenBank/DDBJ databases">
        <authorList>
            <person name="Piombo E."/>
        </authorList>
    </citation>
    <scope>NUCLEOTIDE SEQUENCE</scope>
</reference>
<name>A0ACA9UDY9_BIOOC</name>
<keyword evidence="2" id="KW-1185">Reference proteome</keyword>
<gene>
    <name evidence="1" type="ORF">CRV2_00021626</name>
</gene>
<sequence>MAGNNNDKNKTRVLPHPSNYAQVPEAPIEMLWSKTSQSLPDWPDRAEDRVGFITGKFIGHRTTGDESFWAERERDSRATYQRCLWLPTAHIPYRPNMLLFYRAGMPVEDAPGANIEIIDRDKVISQHRGMTEGRMGPRQWDEVRILHNLLHNLTMNVSWIPIEQVSAYLRRVTCDILCLHMPPPARKNSHPTDNRITNNAFSGKAAYQDEPVLAAWTTFSLYRVARLVSGTVPTPWPSAACSGHVVAILNPAYGVVCSSFEMRE</sequence>
<dbReference type="EMBL" id="CADEHS020000326">
    <property type="protein sequence ID" value="CAG9951470.1"/>
    <property type="molecule type" value="Genomic_DNA"/>
</dbReference>
<accession>A0ACA9UDY9</accession>